<dbReference type="EMBL" id="GBRH01250309">
    <property type="protein sequence ID" value="JAD47586.1"/>
    <property type="molecule type" value="Transcribed_RNA"/>
</dbReference>
<sequence>MIFMPTLLVVSPLMLSTT</sequence>
<reference evidence="1" key="2">
    <citation type="journal article" date="2015" name="Data Brief">
        <title>Shoot transcriptome of the giant reed, Arundo donax.</title>
        <authorList>
            <person name="Barrero R.A."/>
            <person name="Guerrero F.D."/>
            <person name="Moolhuijzen P."/>
            <person name="Goolsby J.A."/>
            <person name="Tidwell J."/>
            <person name="Bellgard S.E."/>
            <person name="Bellgard M.I."/>
        </authorList>
    </citation>
    <scope>NUCLEOTIDE SEQUENCE</scope>
    <source>
        <tissue evidence="1">Shoot tissue taken approximately 20 cm above the soil surface</tissue>
    </source>
</reference>
<evidence type="ECO:0000313" key="1">
    <source>
        <dbReference type="EMBL" id="JAD47586.1"/>
    </source>
</evidence>
<protein>
    <submittedName>
        <fullName evidence="1">Uncharacterized protein</fullName>
    </submittedName>
</protein>
<proteinExistence type="predicted"/>
<organism evidence="1">
    <name type="scientific">Arundo donax</name>
    <name type="common">Giant reed</name>
    <name type="synonym">Donax arundinaceus</name>
    <dbReference type="NCBI Taxonomy" id="35708"/>
    <lineage>
        <taxon>Eukaryota</taxon>
        <taxon>Viridiplantae</taxon>
        <taxon>Streptophyta</taxon>
        <taxon>Embryophyta</taxon>
        <taxon>Tracheophyta</taxon>
        <taxon>Spermatophyta</taxon>
        <taxon>Magnoliopsida</taxon>
        <taxon>Liliopsida</taxon>
        <taxon>Poales</taxon>
        <taxon>Poaceae</taxon>
        <taxon>PACMAD clade</taxon>
        <taxon>Arundinoideae</taxon>
        <taxon>Arundineae</taxon>
        <taxon>Arundo</taxon>
    </lineage>
</organism>
<accession>A0A0A9A937</accession>
<reference evidence="1" key="1">
    <citation type="submission" date="2014-09" db="EMBL/GenBank/DDBJ databases">
        <authorList>
            <person name="Magalhaes I.L.F."/>
            <person name="Oliveira U."/>
            <person name="Santos F.R."/>
            <person name="Vidigal T.H.D.A."/>
            <person name="Brescovit A.D."/>
            <person name="Santos A.J."/>
        </authorList>
    </citation>
    <scope>NUCLEOTIDE SEQUENCE</scope>
    <source>
        <tissue evidence="1">Shoot tissue taken approximately 20 cm above the soil surface</tissue>
    </source>
</reference>
<name>A0A0A9A937_ARUDO</name>
<dbReference type="AlphaFoldDB" id="A0A0A9A937"/>